<organism evidence="6 7">
    <name type="scientific">Phascolomyces articulosus</name>
    <dbReference type="NCBI Taxonomy" id="60185"/>
    <lineage>
        <taxon>Eukaryota</taxon>
        <taxon>Fungi</taxon>
        <taxon>Fungi incertae sedis</taxon>
        <taxon>Mucoromycota</taxon>
        <taxon>Mucoromycotina</taxon>
        <taxon>Mucoromycetes</taxon>
        <taxon>Mucorales</taxon>
        <taxon>Lichtheimiaceae</taxon>
        <taxon>Phascolomyces</taxon>
    </lineage>
</organism>
<dbReference type="InterPro" id="IPR000270">
    <property type="entry name" value="PB1_dom"/>
</dbReference>
<dbReference type="GO" id="GO:0043332">
    <property type="term" value="C:mating projection tip"/>
    <property type="evidence" value="ECO:0007669"/>
    <property type="project" value="TreeGrafter"/>
</dbReference>
<dbReference type="GO" id="GO:0031106">
    <property type="term" value="P:septin ring organization"/>
    <property type="evidence" value="ECO:0007669"/>
    <property type="project" value="TreeGrafter"/>
</dbReference>
<dbReference type="CDD" id="cd00160">
    <property type="entry name" value="RhoGEF"/>
    <property type="match status" value="1"/>
</dbReference>
<dbReference type="InterPro" id="IPR053026">
    <property type="entry name" value="CDC42_GEF"/>
</dbReference>
<gene>
    <name evidence="6" type="ORF">BDA99DRAFT_547508</name>
</gene>
<dbReference type="InterPro" id="IPR010481">
    <property type="entry name" value="Cdc24/Scd1_N"/>
</dbReference>
<evidence type="ECO:0000256" key="1">
    <source>
        <dbReference type="SAM" id="Coils"/>
    </source>
</evidence>
<dbReference type="InterPro" id="IPR033511">
    <property type="entry name" value="Cdc24/Scd1_PH_dom"/>
</dbReference>
<dbReference type="Gene3D" id="1.20.900.10">
    <property type="entry name" value="Dbl homology (DH) domain"/>
    <property type="match status" value="1"/>
</dbReference>
<dbReference type="PROSITE" id="PS00741">
    <property type="entry name" value="DH_1"/>
    <property type="match status" value="1"/>
</dbReference>
<dbReference type="Gene3D" id="2.30.29.30">
    <property type="entry name" value="Pleckstrin-homology domain (PH domain)/Phosphotyrosine-binding domain (PTB)"/>
    <property type="match status" value="1"/>
</dbReference>
<evidence type="ECO:0000256" key="2">
    <source>
        <dbReference type="SAM" id="MobiDB-lite"/>
    </source>
</evidence>
<feature type="domain" description="PH" evidence="3">
    <location>
        <begin position="393"/>
        <end position="509"/>
    </location>
</feature>
<dbReference type="SUPFAM" id="SSF50729">
    <property type="entry name" value="PH domain-like"/>
    <property type="match status" value="1"/>
</dbReference>
<feature type="domain" description="PB1" evidence="5">
    <location>
        <begin position="838"/>
        <end position="922"/>
    </location>
</feature>
<comment type="caution">
    <text evidence="6">The sequence shown here is derived from an EMBL/GenBank/DDBJ whole genome shotgun (WGS) entry which is preliminary data.</text>
</comment>
<keyword evidence="1" id="KW-0175">Coiled coil</keyword>
<dbReference type="SUPFAM" id="SSF48065">
    <property type="entry name" value="DBL homology domain (DH-domain)"/>
    <property type="match status" value="1"/>
</dbReference>
<dbReference type="PANTHER" id="PTHR47339:SF1">
    <property type="entry name" value="CELL DIVISION CONTROL PROTEIN 24"/>
    <property type="match status" value="1"/>
</dbReference>
<dbReference type="GO" id="GO:0005085">
    <property type="term" value="F:guanyl-nucleotide exchange factor activity"/>
    <property type="evidence" value="ECO:0007669"/>
    <property type="project" value="InterPro"/>
</dbReference>
<dbReference type="GO" id="GO:0005634">
    <property type="term" value="C:nucleus"/>
    <property type="evidence" value="ECO:0007669"/>
    <property type="project" value="TreeGrafter"/>
</dbReference>
<feature type="compositionally biased region" description="Low complexity" evidence="2">
    <location>
        <begin position="784"/>
        <end position="802"/>
    </location>
</feature>
<accession>A0AAD5JYB3</accession>
<feature type="compositionally biased region" description="Polar residues" evidence="2">
    <location>
        <begin position="562"/>
        <end position="574"/>
    </location>
</feature>
<dbReference type="Pfam" id="PF06395">
    <property type="entry name" value="CDC24"/>
    <property type="match status" value="1"/>
</dbReference>
<dbReference type="SUPFAM" id="SSF54277">
    <property type="entry name" value="CAD &amp; PB1 domains"/>
    <property type="match status" value="1"/>
</dbReference>
<dbReference type="PROSITE" id="PS50003">
    <property type="entry name" value="PH_DOMAIN"/>
    <property type="match status" value="1"/>
</dbReference>
<feature type="region of interest" description="Disordered" evidence="2">
    <location>
        <begin position="48"/>
        <end position="73"/>
    </location>
</feature>
<feature type="compositionally biased region" description="Acidic residues" evidence="2">
    <location>
        <begin position="541"/>
        <end position="559"/>
    </location>
</feature>
<protein>
    <recommendedName>
        <fullName evidence="8">Cdc24</fullName>
    </recommendedName>
</protein>
<feature type="compositionally biased region" description="Polar residues" evidence="2">
    <location>
        <begin position="588"/>
        <end position="608"/>
    </location>
</feature>
<dbReference type="Pfam" id="PF00621">
    <property type="entry name" value="RhoGEF"/>
    <property type="match status" value="1"/>
</dbReference>
<dbReference type="CDD" id="cd13246">
    <property type="entry name" value="PH_Scd1"/>
    <property type="match status" value="1"/>
</dbReference>
<dbReference type="SMART" id="SM00325">
    <property type="entry name" value="RhoGEF"/>
    <property type="match status" value="1"/>
</dbReference>
<dbReference type="SMART" id="SM00233">
    <property type="entry name" value="PH"/>
    <property type="match status" value="1"/>
</dbReference>
<dbReference type="InterPro" id="IPR036872">
    <property type="entry name" value="CH_dom_sf"/>
</dbReference>
<dbReference type="Pfam" id="PF15411">
    <property type="entry name" value="PH_10"/>
    <property type="match status" value="1"/>
</dbReference>
<feature type="region of interest" description="Disordered" evidence="2">
    <location>
        <begin position="522"/>
        <end position="680"/>
    </location>
</feature>
<name>A0AAD5JYB3_9FUNG</name>
<keyword evidence="7" id="KW-1185">Reference proteome</keyword>
<evidence type="ECO:0000313" key="6">
    <source>
        <dbReference type="EMBL" id="KAI9259611.1"/>
    </source>
</evidence>
<dbReference type="CDD" id="cd05992">
    <property type="entry name" value="PB1"/>
    <property type="match status" value="1"/>
</dbReference>
<dbReference type="InterPro" id="IPR011993">
    <property type="entry name" value="PH-like_dom_sf"/>
</dbReference>
<dbReference type="SMART" id="SM00666">
    <property type="entry name" value="PB1"/>
    <property type="match status" value="1"/>
</dbReference>
<dbReference type="InterPro" id="IPR053793">
    <property type="entry name" value="PB1-like"/>
</dbReference>
<dbReference type="GO" id="GO:0000935">
    <property type="term" value="C:division septum"/>
    <property type="evidence" value="ECO:0007669"/>
    <property type="project" value="TreeGrafter"/>
</dbReference>
<dbReference type="Proteomes" id="UP001209540">
    <property type="component" value="Unassembled WGS sequence"/>
</dbReference>
<dbReference type="GO" id="GO:0005737">
    <property type="term" value="C:cytoplasm"/>
    <property type="evidence" value="ECO:0007669"/>
    <property type="project" value="TreeGrafter"/>
</dbReference>
<dbReference type="GO" id="GO:0035556">
    <property type="term" value="P:intracellular signal transduction"/>
    <property type="evidence" value="ECO:0007669"/>
    <property type="project" value="InterPro"/>
</dbReference>
<feature type="compositionally biased region" description="Low complexity" evidence="2">
    <location>
        <begin position="721"/>
        <end position="733"/>
    </location>
</feature>
<feature type="domain" description="DH" evidence="4">
    <location>
        <begin position="189"/>
        <end position="363"/>
    </location>
</feature>
<dbReference type="InterPro" id="IPR001849">
    <property type="entry name" value="PH_domain"/>
</dbReference>
<reference evidence="6" key="2">
    <citation type="submission" date="2023-02" db="EMBL/GenBank/DDBJ databases">
        <authorList>
            <consortium name="DOE Joint Genome Institute"/>
            <person name="Mondo S.J."/>
            <person name="Chang Y."/>
            <person name="Wang Y."/>
            <person name="Ahrendt S."/>
            <person name="Andreopoulos W."/>
            <person name="Barry K."/>
            <person name="Beard J."/>
            <person name="Benny G.L."/>
            <person name="Blankenship S."/>
            <person name="Bonito G."/>
            <person name="Cuomo C."/>
            <person name="Desiro A."/>
            <person name="Gervers K.A."/>
            <person name="Hundley H."/>
            <person name="Kuo A."/>
            <person name="LaButti K."/>
            <person name="Lang B.F."/>
            <person name="Lipzen A."/>
            <person name="O'Donnell K."/>
            <person name="Pangilinan J."/>
            <person name="Reynolds N."/>
            <person name="Sandor L."/>
            <person name="Smith M.W."/>
            <person name="Tsang A."/>
            <person name="Grigoriev I.V."/>
            <person name="Stajich J.E."/>
            <person name="Spatafora J.W."/>
        </authorList>
    </citation>
    <scope>NUCLEOTIDE SEQUENCE</scope>
    <source>
        <strain evidence="6">RSA 2281</strain>
    </source>
</reference>
<reference evidence="6" key="1">
    <citation type="journal article" date="2022" name="IScience">
        <title>Evolution of zygomycete secretomes and the origins of terrestrial fungal ecologies.</title>
        <authorList>
            <person name="Chang Y."/>
            <person name="Wang Y."/>
            <person name="Mondo S."/>
            <person name="Ahrendt S."/>
            <person name="Andreopoulos W."/>
            <person name="Barry K."/>
            <person name="Beard J."/>
            <person name="Benny G.L."/>
            <person name="Blankenship S."/>
            <person name="Bonito G."/>
            <person name="Cuomo C."/>
            <person name="Desiro A."/>
            <person name="Gervers K.A."/>
            <person name="Hundley H."/>
            <person name="Kuo A."/>
            <person name="LaButti K."/>
            <person name="Lang B.F."/>
            <person name="Lipzen A."/>
            <person name="O'Donnell K."/>
            <person name="Pangilinan J."/>
            <person name="Reynolds N."/>
            <person name="Sandor L."/>
            <person name="Smith M.E."/>
            <person name="Tsang A."/>
            <person name="Grigoriev I.V."/>
            <person name="Stajich J.E."/>
            <person name="Spatafora J.W."/>
        </authorList>
    </citation>
    <scope>NUCLEOTIDE SEQUENCE</scope>
    <source>
        <strain evidence="6">RSA 2281</strain>
    </source>
</reference>
<evidence type="ECO:0000259" key="4">
    <source>
        <dbReference type="PROSITE" id="PS50010"/>
    </source>
</evidence>
<dbReference type="Gene3D" id="3.10.20.90">
    <property type="entry name" value="Phosphatidylinositol 3-kinase Catalytic Subunit, Chain A, domain 1"/>
    <property type="match status" value="1"/>
</dbReference>
<dbReference type="PANTHER" id="PTHR47339">
    <property type="entry name" value="CELL DIVISION CONTROL PROTEIN 24"/>
    <property type="match status" value="1"/>
</dbReference>
<evidence type="ECO:0008006" key="8">
    <source>
        <dbReference type="Google" id="ProtNLM"/>
    </source>
</evidence>
<feature type="compositionally biased region" description="Low complexity" evidence="2">
    <location>
        <begin position="51"/>
        <end position="71"/>
    </location>
</feature>
<dbReference type="InterPro" id="IPR000219">
    <property type="entry name" value="DH_dom"/>
</dbReference>
<dbReference type="Gene3D" id="1.10.418.10">
    <property type="entry name" value="Calponin-like domain"/>
    <property type="match status" value="1"/>
</dbReference>
<dbReference type="InterPro" id="IPR001331">
    <property type="entry name" value="GDS_CDC24_CS"/>
</dbReference>
<dbReference type="SUPFAM" id="SSF47576">
    <property type="entry name" value="Calponin-homology domain, CH-domain"/>
    <property type="match status" value="1"/>
</dbReference>
<evidence type="ECO:0000259" key="3">
    <source>
        <dbReference type="PROSITE" id="PS50003"/>
    </source>
</evidence>
<dbReference type="EMBL" id="JAIXMP010000017">
    <property type="protein sequence ID" value="KAI9259611.1"/>
    <property type="molecule type" value="Genomic_DNA"/>
</dbReference>
<evidence type="ECO:0000259" key="5">
    <source>
        <dbReference type="PROSITE" id="PS51745"/>
    </source>
</evidence>
<dbReference type="InterPro" id="IPR035899">
    <property type="entry name" value="DBL_dom_sf"/>
</dbReference>
<proteinExistence type="predicted"/>
<dbReference type="AlphaFoldDB" id="A0AAD5JYB3"/>
<feature type="compositionally biased region" description="Low complexity" evidence="2">
    <location>
        <begin position="648"/>
        <end position="665"/>
    </location>
</feature>
<dbReference type="PROSITE" id="PS51745">
    <property type="entry name" value="PB1"/>
    <property type="match status" value="1"/>
</dbReference>
<dbReference type="PROSITE" id="PS50010">
    <property type="entry name" value="DH_2"/>
    <property type="match status" value="1"/>
</dbReference>
<dbReference type="Pfam" id="PF00564">
    <property type="entry name" value="PB1"/>
    <property type="match status" value="1"/>
</dbReference>
<evidence type="ECO:0000313" key="7">
    <source>
        <dbReference type="Proteomes" id="UP001209540"/>
    </source>
</evidence>
<feature type="compositionally biased region" description="Low complexity" evidence="2">
    <location>
        <begin position="743"/>
        <end position="758"/>
    </location>
</feature>
<sequence length="922" mass="102719">MPPTPAATISSINPFNNTKPGGSLYHTCRSVYDKLALVEGMEEYLKHVDESSATSPSATTPSSSEPSTPTSGGDPLSKLWTICRRGAPLCTLYNALKPEKLLKVDQNPSLNHLNTCKASVYHFIVACRDKLEFTEDELFTITDLYQDDTNGFVKVVNTVNKLLDLLEKDGVITVRSSNRNSDPNAPKDTRDKVVLELLETERKYVQDLETLQNYMRELQSQKILSPDTVHYLFGNLNTLVDFQRRFLIQLENAAENIPEEQRFCLLFSQMEDAFAVYEPYCANYYSAQDLVVQETPKLQKLADIMNPTYELPSMLIKPVQRICKYPLLLSQLIKTTNNDWPHFAEMEDGLEAIKRVTEKVNETQRKHENLQAVEDLRKRVDETQRDIVEGHGNLLLQGKLIMISGDNERELQMFLFEKALLICKETKDASKNRLTKTNTLSIKKKRRASLQAKGRIYTSRIISVVNKSLPGTWALVVEFKDRDIERFTLKFRNEEQLKLWETTLNKTKVAFKTHVPNTHLLSMSAPMTPVNSQGRSNDGLYLDDDDDDDEEDDSEDDVDFQTARSRSNSVSAQHILNGGTGNRPKMPRNNSQDASMWKAQNGTPTTRHQPMPGMNLSPLPRPSNAGLPASPPIDYGVYPASPPPSSPSSPANSSSRTSTSTTASSWHRQRTDTNDTNSPLADIASKFMSATDVITPSSEEYRPLGAGPPGRSQSHSAAPFAHQQQIAALAAAASGQHPPIPVPSTSSPRSRVRSQSSPNIHKNMQQWDELPQVPINSRTLYRDNNGSPSNGSSTNGSNASSGVRNVASTPRLSEMATSPGLQSQIDRVVSAVPNSPGSVKIKLSYNDGIYVIMVPQEVSYLELMEKVERKIRLVASLKQSELLRIKYQDEDGDLITINSDDDVLMAFENRSNNAALNLFVSV</sequence>
<feature type="coiled-coil region" evidence="1">
    <location>
        <begin position="346"/>
        <end position="386"/>
    </location>
</feature>
<dbReference type="CDD" id="cd00014">
    <property type="entry name" value="CH_SF"/>
    <property type="match status" value="1"/>
</dbReference>
<dbReference type="GO" id="GO:0030010">
    <property type="term" value="P:establishment of cell polarity"/>
    <property type="evidence" value="ECO:0007669"/>
    <property type="project" value="TreeGrafter"/>
</dbReference>
<feature type="region of interest" description="Disordered" evidence="2">
    <location>
        <begin position="698"/>
        <end position="805"/>
    </location>
</feature>